<dbReference type="Pfam" id="PF24487">
    <property type="entry name" value="NDC80_loop"/>
    <property type="match status" value="1"/>
</dbReference>
<keyword evidence="16" id="KW-1185">Reference proteome</keyword>
<evidence type="ECO:0000256" key="3">
    <source>
        <dbReference type="ARBA" id="ARBA00022618"/>
    </source>
</evidence>
<dbReference type="AlphaFoldDB" id="A0AAN9ANJ3"/>
<gene>
    <name evidence="15" type="ORF">V1264_010034</name>
</gene>
<comment type="subunit">
    <text evidence="10">Component of the NDC80 complex.</text>
</comment>
<dbReference type="GO" id="GO:0005737">
    <property type="term" value="C:cytoplasm"/>
    <property type="evidence" value="ECO:0007669"/>
    <property type="project" value="UniProtKB-ARBA"/>
</dbReference>
<dbReference type="PANTHER" id="PTHR10643:SF2">
    <property type="entry name" value="KINETOCHORE PROTEIN NDC80 HOMOLOG"/>
    <property type="match status" value="1"/>
</dbReference>
<keyword evidence="4 10" id="KW-0498">Mitosis</keyword>
<keyword evidence="7 10" id="KW-0539">Nucleus</keyword>
<dbReference type="FunFam" id="1.10.418.30:FF:000002">
    <property type="entry name" value="NDC80, kinetochore complex component"/>
    <property type="match status" value="1"/>
</dbReference>
<evidence type="ECO:0000256" key="2">
    <source>
        <dbReference type="ARBA" id="ARBA00022454"/>
    </source>
</evidence>
<dbReference type="InterPro" id="IPR038273">
    <property type="entry name" value="Ndc80_sf"/>
</dbReference>
<feature type="coiled-coil region" evidence="11">
    <location>
        <begin position="489"/>
        <end position="562"/>
    </location>
</feature>
<evidence type="ECO:0000256" key="7">
    <source>
        <dbReference type="ARBA" id="ARBA00023242"/>
    </source>
</evidence>
<name>A0AAN9ANJ3_9CAEN</name>
<evidence type="ECO:0000256" key="8">
    <source>
        <dbReference type="ARBA" id="ARBA00023306"/>
    </source>
</evidence>
<comment type="function">
    <text evidence="10">Acts as a component of the essential kinetochore-associated NDC80 complex, which is required for chromosome segregation and spindle checkpoint activity.</text>
</comment>
<feature type="region of interest" description="Disordered" evidence="12">
    <location>
        <begin position="1"/>
        <end position="60"/>
    </location>
</feature>
<reference evidence="15 16" key="1">
    <citation type="submission" date="2024-02" db="EMBL/GenBank/DDBJ databases">
        <title>Chromosome-scale genome assembly of the rough periwinkle Littorina saxatilis.</title>
        <authorList>
            <person name="De Jode A."/>
            <person name="Faria R."/>
            <person name="Formenti G."/>
            <person name="Sims Y."/>
            <person name="Smith T.P."/>
            <person name="Tracey A."/>
            <person name="Wood J.M.D."/>
            <person name="Zagrodzka Z.B."/>
            <person name="Johannesson K."/>
            <person name="Butlin R.K."/>
            <person name="Leder E.H."/>
        </authorList>
    </citation>
    <scope>NUCLEOTIDE SEQUENCE [LARGE SCALE GENOMIC DNA]</scope>
    <source>
        <strain evidence="15">Snail1</strain>
        <tissue evidence="15">Muscle</tissue>
    </source>
</reference>
<evidence type="ECO:0000256" key="10">
    <source>
        <dbReference type="RuleBase" id="RU368072"/>
    </source>
</evidence>
<evidence type="ECO:0000256" key="6">
    <source>
        <dbReference type="ARBA" id="ARBA00023054"/>
    </source>
</evidence>
<feature type="domain" description="Kinetochore protein NDC80 loop region" evidence="14">
    <location>
        <begin position="402"/>
        <end position="621"/>
    </location>
</feature>
<keyword evidence="2 10" id="KW-0158">Chromosome</keyword>
<dbReference type="Gene3D" id="6.10.250.1950">
    <property type="match status" value="1"/>
</dbReference>
<dbReference type="GO" id="GO:0051301">
    <property type="term" value="P:cell division"/>
    <property type="evidence" value="ECO:0007669"/>
    <property type="project" value="UniProtKB-UniRule"/>
</dbReference>
<dbReference type="Gene3D" id="1.10.418.30">
    <property type="entry name" value="Ncd80 complex, Ncd80 subunit"/>
    <property type="match status" value="1"/>
</dbReference>
<dbReference type="InterPro" id="IPR005550">
    <property type="entry name" value="Kinetochore_Ndc80"/>
</dbReference>
<dbReference type="Pfam" id="PF03801">
    <property type="entry name" value="Ndc80_HEC"/>
    <property type="match status" value="1"/>
</dbReference>
<dbReference type="InterPro" id="IPR055260">
    <property type="entry name" value="Ndc80_CH"/>
</dbReference>
<evidence type="ECO:0000256" key="4">
    <source>
        <dbReference type="ARBA" id="ARBA00022776"/>
    </source>
</evidence>
<protein>
    <recommendedName>
        <fullName evidence="10">Kinetochore protein NDC80</fullName>
    </recommendedName>
</protein>
<feature type="coiled-coil region" evidence="11">
    <location>
        <begin position="386"/>
        <end position="413"/>
    </location>
</feature>
<feature type="domain" description="Kinetochore protein Ndc80 CH" evidence="13">
    <location>
        <begin position="100"/>
        <end position="220"/>
    </location>
</feature>
<evidence type="ECO:0000256" key="5">
    <source>
        <dbReference type="ARBA" id="ARBA00022838"/>
    </source>
</evidence>
<evidence type="ECO:0000313" key="15">
    <source>
        <dbReference type="EMBL" id="KAK7090203.1"/>
    </source>
</evidence>
<keyword evidence="6 11" id="KW-0175">Coiled coil</keyword>
<comment type="subcellular location">
    <subcellularLocation>
        <location evidence="10">Chromosome</location>
        <location evidence="10">Centromere</location>
        <location evidence="10">Kinetochore</location>
    </subcellularLocation>
    <subcellularLocation>
        <location evidence="10">Nucleus</location>
    </subcellularLocation>
</comment>
<evidence type="ECO:0000259" key="14">
    <source>
        <dbReference type="Pfam" id="PF24487"/>
    </source>
</evidence>
<keyword evidence="9 10" id="KW-0137">Centromere</keyword>
<dbReference type="PANTHER" id="PTHR10643">
    <property type="entry name" value="KINETOCHORE PROTEIN NDC80"/>
    <property type="match status" value="1"/>
</dbReference>
<evidence type="ECO:0000256" key="12">
    <source>
        <dbReference type="SAM" id="MobiDB-lite"/>
    </source>
</evidence>
<keyword evidence="3 10" id="KW-0132">Cell division</keyword>
<organism evidence="15 16">
    <name type="scientific">Littorina saxatilis</name>
    <dbReference type="NCBI Taxonomy" id="31220"/>
    <lineage>
        <taxon>Eukaryota</taxon>
        <taxon>Metazoa</taxon>
        <taxon>Spiralia</taxon>
        <taxon>Lophotrochozoa</taxon>
        <taxon>Mollusca</taxon>
        <taxon>Gastropoda</taxon>
        <taxon>Caenogastropoda</taxon>
        <taxon>Littorinimorpha</taxon>
        <taxon>Littorinoidea</taxon>
        <taxon>Littorinidae</taxon>
        <taxon>Littorina</taxon>
    </lineage>
</organism>
<keyword evidence="5 10" id="KW-0995">Kinetochore</keyword>
<evidence type="ECO:0000256" key="9">
    <source>
        <dbReference type="ARBA" id="ARBA00023328"/>
    </source>
</evidence>
<dbReference type="GO" id="GO:0000226">
    <property type="term" value="P:microtubule cytoskeleton organization"/>
    <property type="evidence" value="ECO:0007669"/>
    <property type="project" value="UniProtKB-ARBA"/>
</dbReference>
<evidence type="ECO:0000256" key="1">
    <source>
        <dbReference type="ARBA" id="ARBA00007050"/>
    </source>
</evidence>
<evidence type="ECO:0000256" key="11">
    <source>
        <dbReference type="SAM" id="Coils"/>
    </source>
</evidence>
<dbReference type="EMBL" id="JBAMIC010000024">
    <property type="protein sequence ID" value="KAK7090203.1"/>
    <property type="molecule type" value="Genomic_DNA"/>
</dbReference>
<dbReference type="Proteomes" id="UP001374579">
    <property type="component" value="Unassembled WGS sequence"/>
</dbReference>
<comment type="caution">
    <text evidence="15">The sequence shown here is derived from an EMBL/GenBank/DDBJ whole genome shotgun (WGS) entry which is preliminary data.</text>
</comment>
<dbReference type="GO" id="GO:0005815">
    <property type="term" value="C:microtubule organizing center"/>
    <property type="evidence" value="ECO:0007669"/>
    <property type="project" value="UniProtKB-ARBA"/>
</dbReference>
<proteinExistence type="inferred from homology"/>
<sequence length="652" mass="73898">MRKSSLGQMTGRLSAGPLRVKNDGGGPRKSTVGSHTPQGKLYSGAASARPRSTMGHGSGMGQRGGTMGLMGSRASGVGASGVGIRNSGIGVRSSGIGVRSQIGVPKDPRPVSDKSYQHRCIRALIDFLTDTKYPHAISQKLLLSPPSKEFFKIFEHIYCQIDPAFKMGGKMEEEVPRCLKNLGYPFQISKSSMHAVGTPHTWPYLLAALIWLVDLVKFTQGLERSPLLDRLIFPPDDDDFDSIPDDKIKFQYFAQTYTAFLDGADQYDIYDEELGKVLEDKYLGQSGGVEAVRNENARIAEEIALLDQEMGRVDKLQEQQEIMLLDERKFRDYLAEVENVIRKHQQMLHDAAEEHSSLQQDLHSVLSKNQHMWAIHEQQELTPADVERLRAARQQLQRQEEGLEREVQAIDADIWKEEMGLAKHLEQLNSSLAEYSKLARALRLIPHTTDLANGINFELRACTEQLDNKFDSVIKPALVAMKKKGLEAIQQLESSKLSEESSLEQYNEQVNEVNDDIAQLTKDIKAKDDELLCRKQLYQRDIEGLQGTVDHLEQEIRTLLTSTQMSLQDAERELRQTYSWAEQKREGLKKKEQEHATFMTTVCNLVADHKTHVQQQLKSMERDMSQVLVQEQERAQRMENYSAKLRHQLQQE</sequence>
<evidence type="ECO:0000313" key="16">
    <source>
        <dbReference type="Proteomes" id="UP001374579"/>
    </source>
</evidence>
<dbReference type="GO" id="GO:0031262">
    <property type="term" value="C:Ndc80 complex"/>
    <property type="evidence" value="ECO:0007669"/>
    <property type="project" value="UniProtKB-UniRule"/>
</dbReference>
<dbReference type="InterPro" id="IPR057091">
    <property type="entry name" value="NDC80_loop"/>
</dbReference>
<feature type="coiled-coil region" evidence="11">
    <location>
        <begin position="289"/>
        <end position="361"/>
    </location>
</feature>
<dbReference type="GO" id="GO:0051315">
    <property type="term" value="P:attachment of mitotic spindle microtubules to kinetochore"/>
    <property type="evidence" value="ECO:0007669"/>
    <property type="project" value="UniProtKB-UniRule"/>
</dbReference>
<keyword evidence="8 10" id="KW-0131">Cell cycle</keyword>
<accession>A0AAN9ANJ3</accession>
<evidence type="ECO:0000259" key="13">
    <source>
        <dbReference type="Pfam" id="PF03801"/>
    </source>
</evidence>
<comment type="similarity">
    <text evidence="1 10">Belongs to the NDC80/HEC1 family.</text>
</comment>
<dbReference type="GO" id="GO:0005634">
    <property type="term" value="C:nucleus"/>
    <property type="evidence" value="ECO:0007669"/>
    <property type="project" value="UniProtKB-SubCell"/>
</dbReference>